<organism evidence="1 2">
    <name type="scientific">Acinetobacter indicus</name>
    <dbReference type="NCBI Taxonomy" id="756892"/>
    <lineage>
        <taxon>Bacteria</taxon>
        <taxon>Pseudomonadati</taxon>
        <taxon>Pseudomonadota</taxon>
        <taxon>Gammaproteobacteria</taxon>
        <taxon>Moraxellales</taxon>
        <taxon>Moraxellaceae</taxon>
        <taxon>Acinetobacter</taxon>
    </lineage>
</organism>
<reference evidence="1" key="1">
    <citation type="submission" date="2023-10" db="EMBL/GenBank/DDBJ databases">
        <authorList>
            <person name="Sykes E.M.E."/>
            <person name="Khan I.U.H."/>
            <person name="Kumar A."/>
        </authorList>
    </citation>
    <scope>NUCLEOTIDE SEQUENCE</scope>
    <source>
        <strain evidence="1">IK5</strain>
    </source>
</reference>
<accession>A0AAW8Z2Y7</accession>
<comment type="caution">
    <text evidence="1">The sequence shown here is derived from an EMBL/GenBank/DDBJ whole genome shotgun (WGS) entry which is preliminary data.</text>
</comment>
<protein>
    <submittedName>
        <fullName evidence="1">Uncharacterized protein</fullName>
    </submittedName>
</protein>
<evidence type="ECO:0000313" key="2">
    <source>
        <dbReference type="Proteomes" id="UP001284654"/>
    </source>
</evidence>
<sequence length="105" mass="11725">MRSLCLFKTDIIGAMINHGLHCLGHGGHPLVVLIVGQPAPFHLIRNRYGAGCDRSNLTGVDDKFISKKPFLFIYLYIYFNLLNCMKIKQGCSIWTTALLNDVSGQ</sequence>
<dbReference type="AlphaFoldDB" id="A0AAW8Z2Y7"/>
<dbReference type="EMBL" id="JAWJYY010000001">
    <property type="protein sequence ID" value="MDV4317018.1"/>
    <property type="molecule type" value="Genomic_DNA"/>
</dbReference>
<dbReference type="RefSeq" id="WP_158650729.1">
    <property type="nucleotide sequence ID" value="NZ_CP041295.1"/>
</dbReference>
<gene>
    <name evidence="1" type="ORF">MSG88_14965</name>
</gene>
<name>A0AAW8Z2Y7_9GAMM</name>
<proteinExistence type="predicted"/>
<dbReference type="Proteomes" id="UP001284654">
    <property type="component" value="Unassembled WGS sequence"/>
</dbReference>
<evidence type="ECO:0000313" key="1">
    <source>
        <dbReference type="EMBL" id="MDV4317018.1"/>
    </source>
</evidence>